<keyword evidence="8" id="KW-1133">Transmembrane helix</keyword>
<dbReference type="PROSITE" id="PS50011">
    <property type="entry name" value="PROTEIN_KINASE_DOM"/>
    <property type="match status" value="1"/>
</dbReference>
<comment type="catalytic activity">
    <reaction evidence="10">
        <text>L-threonyl-[protein] + ATP = O-phospho-L-threonyl-[protein] + ADP + H(+)</text>
        <dbReference type="Rhea" id="RHEA:46608"/>
        <dbReference type="Rhea" id="RHEA-COMP:11060"/>
        <dbReference type="Rhea" id="RHEA-COMP:11605"/>
        <dbReference type="ChEBI" id="CHEBI:15378"/>
        <dbReference type="ChEBI" id="CHEBI:30013"/>
        <dbReference type="ChEBI" id="CHEBI:30616"/>
        <dbReference type="ChEBI" id="CHEBI:61977"/>
        <dbReference type="ChEBI" id="CHEBI:456216"/>
        <dbReference type="EC" id="2.7.11.1"/>
    </reaction>
</comment>
<dbReference type="InterPro" id="IPR011009">
    <property type="entry name" value="Kinase-like_dom_sf"/>
</dbReference>
<dbReference type="Proteomes" id="UP000036987">
    <property type="component" value="Unassembled WGS sequence"/>
</dbReference>
<evidence type="ECO:0000256" key="6">
    <source>
        <dbReference type="ARBA" id="ARBA00022741"/>
    </source>
</evidence>
<evidence type="ECO:0000256" key="5">
    <source>
        <dbReference type="ARBA" id="ARBA00022692"/>
    </source>
</evidence>
<comment type="caution">
    <text evidence="13">The sequence shown here is derived from an EMBL/GenBank/DDBJ whole genome shotgun (WGS) entry which is preliminary data.</text>
</comment>
<dbReference type="AlphaFoldDB" id="A0A0K9Q126"/>
<evidence type="ECO:0000256" key="8">
    <source>
        <dbReference type="ARBA" id="ARBA00022989"/>
    </source>
</evidence>
<keyword evidence="6" id="KW-0547">Nucleotide-binding</keyword>
<evidence type="ECO:0000256" key="10">
    <source>
        <dbReference type="ARBA" id="ARBA00047899"/>
    </source>
</evidence>
<evidence type="ECO:0000256" key="2">
    <source>
        <dbReference type="ARBA" id="ARBA00012513"/>
    </source>
</evidence>
<keyword evidence="5" id="KW-0812">Transmembrane</keyword>
<organism evidence="13 14">
    <name type="scientific">Zostera marina</name>
    <name type="common">Eelgrass</name>
    <dbReference type="NCBI Taxonomy" id="29655"/>
    <lineage>
        <taxon>Eukaryota</taxon>
        <taxon>Viridiplantae</taxon>
        <taxon>Streptophyta</taxon>
        <taxon>Embryophyta</taxon>
        <taxon>Tracheophyta</taxon>
        <taxon>Spermatophyta</taxon>
        <taxon>Magnoliopsida</taxon>
        <taxon>Liliopsida</taxon>
        <taxon>Zosteraceae</taxon>
        <taxon>Zostera</taxon>
    </lineage>
</organism>
<evidence type="ECO:0000256" key="11">
    <source>
        <dbReference type="ARBA" id="ARBA00048679"/>
    </source>
</evidence>
<dbReference type="PANTHER" id="PTHR47982:SF70">
    <property type="entry name" value="PROTEIN KINASE SUPERFAMILY PROTEIN"/>
    <property type="match status" value="1"/>
</dbReference>
<proteinExistence type="predicted"/>
<dbReference type="EMBL" id="LFYR01000405">
    <property type="protein sequence ID" value="KMZ74135.1"/>
    <property type="molecule type" value="Genomic_DNA"/>
</dbReference>
<dbReference type="EC" id="2.7.11.1" evidence="2"/>
<feature type="domain" description="Protein kinase" evidence="12">
    <location>
        <begin position="1"/>
        <end position="101"/>
    </location>
</feature>
<keyword evidence="13" id="KW-0418">Kinase</keyword>
<dbReference type="InterPro" id="IPR047117">
    <property type="entry name" value="PERK1-13-like"/>
</dbReference>
<keyword evidence="14" id="KW-1185">Reference proteome</keyword>
<dbReference type="SUPFAM" id="SSF56112">
    <property type="entry name" value="Protein kinase-like (PK-like)"/>
    <property type="match status" value="1"/>
</dbReference>
<dbReference type="GO" id="GO:0004674">
    <property type="term" value="F:protein serine/threonine kinase activity"/>
    <property type="evidence" value="ECO:0007669"/>
    <property type="project" value="UniProtKB-KW"/>
</dbReference>
<evidence type="ECO:0000256" key="9">
    <source>
        <dbReference type="ARBA" id="ARBA00023136"/>
    </source>
</evidence>
<keyword evidence="3" id="KW-0723">Serine/threonine-protein kinase</keyword>
<evidence type="ECO:0000256" key="4">
    <source>
        <dbReference type="ARBA" id="ARBA00022679"/>
    </source>
</evidence>
<sequence length="151" mass="17114">MTQHLTEKSDVYSFGVVMMELVTGKLPIERGQNIVRRMRQILNKDDEETRGLYNLMDPLIRNTPHLIGFGIFVDLALRYVEETSEYRPNMCEIVREIELILQTNGSNQSSATSLVSDMGAHRAIPHPYNDSSSGTDYSSAGFQITYNVQPK</sequence>
<keyword evidence="9" id="KW-0472">Membrane</keyword>
<evidence type="ECO:0000259" key="12">
    <source>
        <dbReference type="PROSITE" id="PS50011"/>
    </source>
</evidence>
<evidence type="ECO:0000256" key="3">
    <source>
        <dbReference type="ARBA" id="ARBA00022527"/>
    </source>
</evidence>
<name>A0A0K9Q126_ZOSMR</name>
<evidence type="ECO:0000256" key="7">
    <source>
        <dbReference type="ARBA" id="ARBA00022840"/>
    </source>
</evidence>
<protein>
    <recommendedName>
        <fullName evidence="2">non-specific serine/threonine protein kinase</fullName>
        <ecNumber evidence="2">2.7.11.1</ecNumber>
    </recommendedName>
</protein>
<dbReference type="GO" id="GO:0005886">
    <property type="term" value="C:plasma membrane"/>
    <property type="evidence" value="ECO:0007669"/>
    <property type="project" value="UniProtKB-SubCell"/>
</dbReference>
<dbReference type="STRING" id="29655.A0A0K9Q126"/>
<comment type="subcellular location">
    <subcellularLocation>
        <location evidence="1">Cell membrane</location>
        <topology evidence="1">Single-pass membrane protein</topology>
    </subcellularLocation>
</comment>
<comment type="catalytic activity">
    <reaction evidence="11">
        <text>L-seryl-[protein] + ATP = O-phospho-L-seryl-[protein] + ADP + H(+)</text>
        <dbReference type="Rhea" id="RHEA:17989"/>
        <dbReference type="Rhea" id="RHEA-COMP:9863"/>
        <dbReference type="Rhea" id="RHEA-COMP:11604"/>
        <dbReference type="ChEBI" id="CHEBI:15378"/>
        <dbReference type="ChEBI" id="CHEBI:29999"/>
        <dbReference type="ChEBI" id="CHEBI:30616"/>
        <dbReference type="ChEBI" id="CHEBI:83421"/>
        <dbReference type="ChEBI" id="CHEBI:456216"/>
        <dbReference type="EC" id="2.7.11.1"/>
    </reaction>
</comment>
<reference evidence="14" key="1">
    <citation type="journal article" date="2016" name="Nature">
        <title>The genome of the seagrass Zostera marina reveals angiosperm adaptation to the sea.</title>
        <authorList>
            <person name="Olsen J.L."/>
            <person name="Rouze P."/>
            <person name="Verhelst B."/>
            <person name="Lin Y.-C."/>
            <person name="Bayer T."/>
            <person name="Collen J."/>
            <person name="Dattolo E."/>
            <person name="De Paoli E."/>
            <person name="Dittami S."/>
            <person name="Maumus F."/>
            <person name="Michel G."/>
            <person name="Kersting A."/>
            <person name="Lauritano C."/>
            <person name="Lohaus R."/>
            <person name="Toepel M."/>
            <person name="Tonon T."/>
            <person name="Vanneste K."/>
            <person name="Amirebrahimi M."/>
            <person name="Brakel J."/>
            <person name="Bostroem C."/>
            <person name="Chovatia M."/>
            <person name="Grimwood J."/>
            <person name="Jenkins J.W."/>
            <person name="Jueterbock A."/>
            <person name="Mraz A."/>
            <person name="Stam W.T."/>
            <person name="Tice H."/>
            <person name="Bornberg-Bauer E."/>
            <person name="Green P.J."/>
            <person name="Pearson G.A."/>
            <person name="Procaccini G."/>
            <person name="Duarte C.M."/>
            <person name="Schmutz J."/>
            <person name="Reusch T.B.H."/>
            <person name="Van de Peer Y."/>
        </authorList>
    </citation>
    <scope>NUCLEOTIDE SEQUENCE [LARGE SCALE GENOMIC DNA]</scope>
    <source>
        <strain evidence="14">cv. Finnish</strain>
    </source>
</reference>
<evidence type="ECO:0000256" key="1">
    <source>
        <dbReference type="ARBA" id="ARBA00004162"/>
    </source>
</evidence>
<evidence type="ECO:0000313" key="14">
    <source>
        <dbReference type="Proteomes" id="UP000036987"/>
    </source>
</evidence>
<gene>
    <name evidence="13" type="ORF">ZOSMA_134G00030</name>
</gene>
<dbReference type="InterPro" id="IPR000719">
    <property type="entry name" value="Prot_kinase_dom"/>
</dbReference>
<keyword evidence="4" id="KW-0808">Transferase</keyword>
<dbReference type="GO" id="GO:0005524">
    <property type="term" value="F:ATP binding"/>
    <property type="evidence" value="ECO:0007669"/>
    <property type="project" value="UniProtKB-KW"/>
</dbReference>
<dbReference type="Pfam" id="PF07714">
    <property type="entry name" value="PK_Tyr_Ser-Thr"/>
    <property type="match status" value="1"/>
</dbReference>
<accession>A0A0K9Q126</accession>
<dbReference type="InterPro" id="IPR001245">
    <property type="entry name" value="Ser-Thr/Tyr_kinase_cat_dom"/>
</dbReference>
<evidence type="ECO:0000313" key="13">
    <source>
        <dbReference type="EMBL" id="KMZ74135.1"/>
    </source>
</evidence>
<keyword evidence="7" id="KW-0067">ATP-binding</keyword>
<dbReference type="OrthoDB" id="1695058at2759"/>
<dbReference type="OMA" id="NIVRRMR"/>
<dbReference type="PANTHER" id="PTHR47982">
    <property type="entry name" value="PROLINE-RICH RECEPTOR-LIKE PROTEIN KINASE PERK4"/>
    <property type="match status" value="1"/>
</dbReference>
<dbReference type="Gene3D" id="1.10.510.10">
    <property type="entry name" value="Transferase(Phosphotransferase) domain 1"/>
    <property type="match status" value="1"/>
</dbReference>